<dbReference type="Gene3D" id="2.60.40.4070">
    <property type="match status" value="1"/>
</dbReference>
<reference evidence="3 6" key="1">
    <citation type="journal article" date="2015" name="Int. J. Syst. Evol. Microbiol.">
        <title>Algibacter amylolyticus sp. nov., isolated from intertidal sediment.</title>
        <authorList>
            <person name="Zhang D.C."/>
            <person name="Wu J."/>
            <person name="Neuner K."/>
            <person name="Yao J."/>
            <person name="Margesin R."/>
        </authorList>
    </citation>
    <scope>NUCLEOTIDE SEQUENCE [LARGE SCALE GENOMIC DNA]</scope>
    <source>
        <strain evidence="3 6">RU-4-M-4</strain>
    </source>
</reference>
<dbReference type="EMBL" id="VWRS01000001">
    <property type="protein sequence ID" value="KAA5827288.1"/>
    <property type="molecule type" value="Genomic_DNA"/>
</dbReference>
<accession>A0A5M7BFD7</accession>
<sequence>MLRKILFILFCLSPFIQFAQNYSAQWEGHFSYYNITKVVKGNNKIYAASGNAIFIVDVQSNNMEELTTVNGLSGETISTIFYSELYQLLVIGYENGLIEIVFDNDDDVLSVVDIVDKPAIPADNKTINHFNAYQNVIYISTNYGISIYDLERLEFGDTYLIGDGGSQVAVKQTSVFNGAVYAACLDSGGVKKGDISSLNLIDYNNWQSVTSGNFIGVVTNEEKLYALNSNRVLFEVVNDTLNQLIRYDNIPVELESYNSNLVVTTQNVVFIYDSGFNLTSQVSVLEDFDTGFNSSVLDSENIYIGSSDFGVLKTAINNPIAFEEIHPDGPLRNDLFSLEYYNNDLWCVSGGYNFFYSFVGGDRVRTGISRLKNNEWQNIPYDSINNAITNPYYLTATSINPTKPNQVFVSSYYSGLIEFEDAEPIELYTQDNSTLVPFAGNFKLTAASTFDANGVLWLINGRVKEPLNKYENGRWTSYDFSEVIAVPNNENGFSKIVIDESTGTKFMGTYASGFIGFNENNGNPQIRKVEGEDVNMSDPYVSALALDNRNQLWIGTLKGIRVLYNVSNFFGNDEIEVDEIIIEEDGIAKELLFEQFITEIEVDGSNNKWIGTTDAGLFYLSSDGQETIFHFTTDNSPLPSNSISDIEIDDKNGIVYIATTKGLLTFNSGGSSALQDLSSAYTYPNPVRPGFNFIEDKVKIKDISENVNIKITDIEGNLVAEAQSRINQRYGGYNLEIDGGTAYWNGRNLANNLVASGVYLIMLSDLDTYETKVLKLMVVR</sequence>
<keyword evidence="5" id="KW-1185">Reference proteome</keyword>
<dbReference type="AlphaFoldDB" id="A0A5M7BFD7"/>
<gene>
    <name evidence="3" type="ORF">F2B50_00130</name>
    <name evidence="4" type="ORF">FPF71_00130</name>
</gene>
<organism evidence="3 6">
    <name type="scientific">Algibacter amylolyticus</name>
    <dbReference type="NCBI Taxonomy" id="1608400"/>
    <lineage>
        <taxon>Bacteria</taxon>
        <taxon>Pseudomonadati</taxon>
        <taxon>Bacteroidota</taxon>
        <taxon>Flavobacteriia</taxon>
        <taxon>Flavobacteriales</taxon>
        <taxon>Flavobacteriaceae</taxon>
        <taxon>Algibacter</taxon>
    </lineage>
</organism>
<dbReference type="OrthoDB" id="9807410at2"/>
<reference evidence="4 5" key="2">
    <citation type="submission" date="2019-07" db="EMBL/GenBank/DDBJ databases">
        <title>Algibacter marinivivus sp. nov., isolated from the surface of a marine red alga.</title>
        <authorList>
            <person name="Zhong X."/>
            <person name="Xu W."/>
            <person name="Zhang Y."/>
            <person name="Zhang Q."/>
            <person name="Du Z."/>
        </authorList>
    </citation>
    <scope>NUCLEOTIDE SEQUENCE [LARGE SCALE GENOMIC DNA]</scope>
    <source>
        <strain evidence="4 5">RU-4-M-4</strain>
    </source>
</reference>
<dbReference type="InterPro" id="IPR048954">
    <property type="entry name" value="PorZ_N"/>
</dbReference>
<evidence type="ECO:0000313" key="5">
    <source>
        <dbReference type="Proteomes" id="UP000315145"/>
    </source>
</evidence>
<evidence type="ECO:0000313" key="3">
    <source>
        <dbReference type="EMBL" id="KAA5827288.1"/>
    </source>
</evidence>
<evidence type="ECO:0000313" key="4">
    <source>
        <dbReference type="EMBL" id="TSJ81533.1"/>
    </source>
</evidence>
<dbReference type="InterPro" id="IPR036322">
    <property type="entry name" value="WD40_repeat_dom_sf"/>
</dbReference>
<reference evidence="3" key="3">
    <citation type="submission" date="2019-09" db="EMBL/GenBank/DDBJ databases">
        <authorList>
            <person name="Zhang D.-C."/>
        </authorList>
    </citation>
    <scope>NUCLEOTIDE SEQUENCE</scope>
    <source>
        <strain evidence="3">RU-4-M-4</strain>
    </source>
</reference>
<keyword evidence="1" id="KW-0732">Signal</keyword>
<dbReference type="Pfam" id="PF21544">
    <property type="entry name" value="PorZ_N_b_propeller"/>
    <property type="match status" value="1"/>
</dbReference>
<proteinExistence type="predicted"/>
<dbReference type="Gene3D" id="2.130.10.10">
    <property type="entry name" value="YVTN repeat-like/Quinoprotein amine dehydrogenase"/>
    <property type="match status" value="3"/>
</dbReference>
<dbReference type="SUPFAM" id="SSF50978">
    <property type="entry name" value="WD40 repeat-like"/>
    <property type="match status" value="1"/>
</dbReference>
<dbReference type="Proteomes" id="UP000322315">
    <property type="component" value="Unassembled WGS sequence"/>
</dbReference>
<feature type="chain" id="PRO_5024334830" evidence="1">
    <location>
        <begin position="20"/>
        <end position="780"/>
    </location>
</feature>
<dbReference type="InterPro" id="IPR015943">
    <property type="entry name" value="WD40/YVTN_repeat-like_dom_sf"/>
</dbReference>
<name>A0A5M7BFD7_9FLAO</name>
<feature type="domain" description="PorZ N-terminal beta-propeller" evidence="2">
    <location>
        <begin position="45"/>
        <end position="207"/>
    </location>
</feature>
<comment type="caution">
    <text evidence="3">The sequence shown here is derived from an EMBL/GenBank/DDBJ whole genome shotgun (WGS) entry which is preliminary data.</text>
</comment>
<protein>
    <submittedName>
        <fullName evidence="3">ABC transporter substrate-binding protein</fullName>
    </submittedName>
</protein>
<evidence type="ECO:0000313" key="6">
    <source>
        <dbReference type="Proteomes" id="UP000322315"/>
    </source>
</evidence>
<evidence type="ECO:0000259" key="2">
    <source>
        <dbReference type="Pfam" id="PF21544"/>
    </source>
</evidence>
<dbReference type="Proteomes" id="UP000315145">
    <property type="component" value="Unassembled WGS sequence"/>
</dbReference>
<dbReference type="EMBL" id="VMBF01000001">
    <property type="protein sequence ID" value="TSJ81533.1"/>
    <property type="molecule type" value="Genomic_DNA"/>
</dbReference>
<feature type="signal peptide" evidence="1">
    <location>
        <begin position="1"/>
        <end position="19"/>
    </location>
</feature>
<evidence type="ECO:0000256" key="1">
    <source>
        <dbReference type="SAM" id="SignalP"/>
    </source>
</evidence>